<reference evidence="1" key="1">
    <citation type="submission" date="2023-10" db="EMBL/GenBank/DDBJ databases">
        <title>Chromosome-level genome of the transformable northern wattle, Acacia crassicarpa.</title>
        <authorList>
            <person name="Massaro I."/>
            <person name="Sinha N.R."/>
            <person name="Poethig S."/>
            <person name="Leichty A.R."/>
        </authorList>
    </citation>
    <scope>NUCLEOTIDE SEQUENCE</scope>
    <source>
        <strain evidence="1">Acra3RX</strain>
        <tissue evidence="1">Leaf</tissue>
    </source>
</reference>
<dbReference type="Proteomes" id="UP001293593">
    <property type="component" value="Unassembled WGS sequence"/>
</dbReference>
<dbReference type="EMBL" id="JAWXYG010000002">
    <property type="protein sequence ID" value="KAK4280351.1"/>
    <property type="molecule type" value="Genomic_DNA"/>
</dbReference>
<accession>A0AAE1N0J9</accession>
<comment type="caution">
    <text evidence="1">The sequence shown here is derived from an EMBL/GenBank/DDBJ whole genome shotgun (WGS) entry which is preliminary data.</text>
</comment>
<dbReference type="AlphaFoldDB" id="A0AAE1N0J9"/>
<sequence length="99" mass="11359">MHRVSQANLLQHIPTGHKIKKMNRNLKGKKSQIRFGGRSDARKRLSLVTVVCFVPPHLVDASMGICKSCHNWRKKKGVWTGTKMQHGPQRLRPFFILFG</sequence>
<name>A0AAE1N0J9_9FABA</name>
<evidence type="ECO:0000313" key="2">
    <source>
        <dbReference type="Proteomes" id="UP001293593"/>
    </source>
</evidence>
<evidence type="ECO:0000313" key="1">
    <source>
        <dbReference type="EMBL" id="KAK4280351.1"/>
    </source>
</evidence>
<gene>
    <name evidence="1" type="ORF">QN277_011985</name>
</gene>
<proteinExistence type="predicted"/>
<protein>
    <submittedName>
        <fullName evidence="1">Uncharacterized protein</fullName>
    </submittedName>
</protein>
<keyword evidence="2" id="KW-1185">Reference proteome</keyword>
<organism evidence="1 2">
    <name type="scientific">Acacia crassicarpa</name>
    <name type="common">northern wattle</name>
    <dbReference type="NCBI Taxonomy" id="499986"/>
    <lineage>
        <taxon>Eukaryota</taxon>
        <taxon>Viridiplantae</taxon>
        <taxon>Streptophyta</taxon>
        <taxon>Embryophyta</taxon>
        <taxon>Tracheophyta</taxon>
        <taxon>Spermatophyta</taxon>
        <taxon>Magnoliopsida</taxon>
        <taxon>eudicotyledons</taxon>
        <taxon>Gunneridae</taxon>
        <taxon>Pentapetalae</taxon>
        <taxon>rosids</taxon>
        <taxon>fabids</taxon>
        <taxon>Fabales</taxon>
        <taxon>Fabaceae</taxon>
        <taxon>Caesalpinioideae</taxon>
        <taxon>mimosoid clade</taxon>
        <taxon>Acacieae</taxon>
        <taxon>Acacia</taxon>
    </lineage>
</organism>